<evidence type="ECO:0000313" key="2">
    <source>
        <dbReference type="Proteomes" id="UP001164064"/>
    </source>
</evidence>
<dbReference type="Proteomes" id="UP001164064">
    <property type="component" value="Chromosome"/>
</dbReference>
<proteinExistence type="predicted"/>
<gene>
    <name evidence="1" type="ORF">LSO60_09475</name>
</gene>
<protein>
    <submittedName>
        <fullName evidence="1">Uncharacterized protein</fullName>
    </submittedName>
</protein>
<name>A0AA46S2W8_9GAMM</name>
<dbReference type="AlphaFoldDB" id="A0AA46S2W8"/>
<sequence>MNEIKQTLQQYADALLKRLKQNRKNGTGVTLSVSDVGVLCEAFKQLNDGFLNLKEKISELRDEIDLSKYQVCNFDSDRVFSELEDIQFRLEVMVESNKEPSND</sequence>
<reference evidence="1" key="1">
    <citation type="journal article" date="2022" name="J Glob Antimicrob Resist">
        <title>Comparative analysis of IMP-4- and OXA-58-containing plasmids of three carbapenemase-producing Acinetobacter ursingii strains in the Netherlands.</title>
        <authorList>
            <person name="Hendrickx A.P.A."/>
            <person name="Schade R.P."/>
            <person name="Landman F."/>
            <person name="Bosch T."/>
            <person name="Schouls L.M."/>
            <person name="van Dijk K."/>
        </authorList>
    </citation>
    <scope>NUCLEOTIDE SEQUENCE</scope>
    <source>
        <strain evidence="1">RIVM_C010559</strain>
    </source>
</reference>
<dbReference type="RefSeq" id="WP_263512066.1">
    <property type="nucleotide sequence ID" value="NZ_CP089051.1"/>
</dbReference>
<dbReference type="EMBL" id="CP089051">
    <property type="protein sequence ID" value="UYF70526.1"/>
    <property type="molecule type" value="Genomic_DNA"/>
</dbReference>
<accession>A0AA46S2W8</accession>
<organism evidence="1 2">
    <name type="scientific">Acinetobacter ursingii</name>
    <dbReference type="NCBI Taxonomy" id="108980"/>
    <lineage>
        <taxon>Bacteria</taxon>
        <taxon>Pseudomonadati</taxon>
        <taxon>Pseudomonadota</taxon>
        <taxon>Gammaproteobacteria</taxon>
        <taxon>Moraxellales</taxon>
        <taxon>Moraxellaceae</taxon>
        <taxon>Acinetobacter</taxon>
    </lineage>
</organism>
<evidence type="ECO:0000313" key="1">
    <source>
        <dbReference type="EMBL" id="UYF70526.1"/>
    </source>
</evidence>